<proteinExistence type="predicted"/>
<reference evidence="3" key="1">
    <citation type="journal article" date="2016" name="Genome Announc.">
        <title>Draft genome sequences of fungus Aspergillus calidoustus.</title>
        <authorList>
            <person name="Horn F."/>
            <person name="Linde J."/>
            <person name="Mattern D.J."/>
            <person name="Walther G."/>
            <person name="Guthke R."/>
            <person name="Scherlach K."/>
            <person name="Martin K."/>
            <person name="Brakhage A.A."/>
            <person name="Petzke L."/>
            <person name="Valiante V."/>
        </authorList>
    </citation>
    <scope>NUCLEOTIDE SEQUENCE [LARGE SCALE GENOMIC DNA]</scope>
    <source>
        <strain evidence="3">SF006504</strain>
    </source>
</reference>
<accession>A0A0U5CP15</accession>
<dbReference type="InterPro" id="IPR029058">
    <property type="entry name" value="AB_hydrolase_fold"/>
</dbReference>
<dbReference type="Proteomes" id="UP000054771">
    <property type="component" value="Unassembled WGS sequence"/>
</dbReference>
<feature type="domain" description="T6SS Phospholipase effector Tle1-like catalytic" evidence="1">
    <location>
        <begin position="4"/>
        <end position="264"/>
    </location>
</feature>
<dbReference type="OMA" id="DNALAWM"/>
<dbReference type="AlphaFoldDB" id="A0A0U5CP15"/>
<dbReference type="Pfam" id="PF09994">
    <property type="entry name" value="T6SS_Tle1-like_cat"/>
    <property type="match status" value="1"/>
</dbReference>
<dbReference type="EMBL" id="CDMC01000002">
    <property type="protein sequence ID" value="CEN60788.1"/>
    <property type="molecule type" value="Genomic_DNA"/>
</dbReference>
<organism evidence="2 3">
    <name type="scientific">Aspergillus calidoustus</name>
    <dbReference type="NCBI Taxonomy" id="454130"/>
    <lineage>
        <taxon>Eukaryota</taxon>
        <taxon>Fungi</taxon>
        <taxon>Dikarya</taxon>
        <taxon>Ascomycota</taxon>
        <taxon>Pezizomycotina</taxon>
        <taxon>Eurotiomycetes</taxon>
        <taxon>Eurotiomycetidae</taxon>
        <taxon>Eurotiales</taxon>
        <taxon>Aspergillaceae</taxon>
        <taxon>Aspergillus</taxon>
        <taxon>Aspergillus subgen. Nidulantes</taxon>
    </lineage>
</organism>
<gene>
    <name evidence="2" type="ORF">ASPCAL03221</name>
</gene>
<dbReference type="STRING" id="454130.A0A0U5CP15"/>
<dbReference type="PANTHER" id="PTHR33840:SF1">
    <property type="entry name" value="TLE1 PHOSPHOLIPASE DOMAIN-CONTAINING PROTEIN"/>
    <property type="match status" value="1"/>
</dbReference>
<keyword evidence="3" id="KW-1185">Reference proteome</keyword>
<dbReference type="OrthoDB" id="3057168at2759"/>
<dbReference type="SUPFAM" id="SSF53474">
    <property type="entry name" value="alpha/beta-Hydrolases"/>
    <property type="match status" value="1"/>
</dbReference>
<evidence type="ECO:0000313" key="2">
    <source>
        <dbReference type="EMBL" id="CEN60788.1"/>
    </source>
</evidence>
<protein>
    <recommendedName>
        <fullName evidence="1">T6SS Phospholipase effector Tle1-like catalytic domain-containing protein</fullName>
    </recommendedName>
</protein>
<name>A0A0U5CP15_ASPCI</name>
<sequence>MGSKRLIICCDGTWQDATDDDRQPPSNVTRLSRALKRTATVKENGVTREIPQIVYYQKGVGTGLGDKYFGGVTGVGLSANVRAAYGFLAENYEEGDKIYFFGFSRGAYTARAVAGLVCDLGLLTTRGMDNFSNVYNDFYNRKKEAYTPAERAQLGFRPPLPRFTVEVIGVWDTVAFHKPWLGQWFGEQLEFRNTLLSREVKYAYHALALDEERTAYQPTLWHQPDNSEGTELLQVWFSGVHTDIGGGADDPRLSNIPLAWMIAQCSKHNQLEFDIPGYLFDIPPHPATRDTGPWTTMLGKIPRNGFMRKVENWVGGTSVRTPLAYDQPGTEQRATNECIHVSIRDRVLGKLTASSPKGAVQWTSPVVAANTSDWTRKVWKLKGGGELFEAIPLDAEFEMKGRIRTVHWDAVDQMEKKE</sequence>
<dbReference type="PANTHER" id="PTHR33840">
    <property type="match status" value="1"/>
</dbReference>
<dbReference type="InterPro" id="IPR018712">
    <property type="entry name" value="Tle1-like_cat"/>
</dbReference>
<evidence type="ECO:0000313" key="3">
    <source>
        <dbReference type="Proteomes" id="UP000054771"/>
    </source>
</evidence>
<evidence type="ECO:0000259" key="1">
    <source>
        <dbReference type="Pfam" id="PF09994"/>
    </source>
</evidence>